<name>A0A7M2X3E5_9BACT</name>
<evidence type="ECO:0000313" key="4">
    <source>
        <dbReference type="Proteomes" id="UP000593765"/>
    </source>
</evidence>
<dbReference type="SUPFAM" id="SSF52317">
    <property type="entry name" value="Class I glutamine amidotransferase-like"/>
    <property type="match status" value="1"/>
</dbReference>
<evidence type="ECO:0000256" key="2">
    <source>
        <dbReference type="SAM" id="Phobius"/>
    </source>
</evidence>
<dbReference type="InterPro" id="IPR029062">
    <property type="entry name" value="Class_I_gatase-like"/>
</dbReference>
<keyword evidence="2" id="KW-1133">Transmembrane helix</keyword>
<dbReference type="KEGG" id="hbs:IPV69_13155"/>
<evidence type="ECO:0000313" key="3">
    <source>
        <dbReference type="EMBL" id="QOV92243.1"/>
    </source>
</evidence>
<dbReference type="AlphaFoldDB" id="A0A7M2X3E5"/>
<dbReference type="EMBL" id="CP063458">
    <property type="protein sequence ID" value="QOV92243.1"/>
    <property type="molecule type" value="Genomic_DNA"/>
</dbReference>
<feature type="compositionally biased region" description="Low complexity" evidence="1">
    <location>
        <begin position="309"/>
        <end position="320"/>
    </location>
</feature>
<dbReference type="Proteomes" id="UP000593765">
    <property type="component" value="Chromosome"/>
</dbReference>
<keyword evidence="2" id="KW-0472">Membrane</keyword>
<keyword evidence="4" id="KW-1185">Reference proteome</keyword>
<feature type="transmembrane region" description="Helical" evidence="2">
    <location>
        <begin position="53"/>
        <end position="71"/>
    </location>
</feature>
<dbReference type="PANTHER" id="PTHR37947">
    <property type="entry name" value="BLL2462 PROTEIN"/>
    <property type="match status" value="1"/>
</dbReference>
<keyword evidence="2" id="KW-0812">Transmembrane</keyword>
<reference evidence="3 4" key="1">
    <citation type="submission" date="2020-10" db="EMBL/GenBank/DDBJ databases">
        <title>Wide distribution of Phycisphaera-like planctomycetes from WD2101 soil group in peatlands and genome analysis of the first cultivated representative.</title>
        <authorList>
            <person name="Dedysh S.N."/>
            <person name="Beletsky A.V."/>
            <person name="Ivanova A."/>
            <person name="Kulichevskaya I.S."/>
            <person name="Suzina N.E."/>
            <person name="Philippov D.A."/>
            <person name="Rakitin A.L."/>
            <person name="Mardanov A.V."/>
            <person name="Ravin N.V."/>
        </authorList>
    </citation>
    <scope>NUCLEOTIDE SEQUENCE [LARGE SCALE GENOMIC DNA]</scope>
    <source>
        <strain evidence="3 4">M1803</strain>
    </source>
</reference>
<gene>
    <name evidence="3" type="ORF">IPV69_13155</name>
</gene>
<evidence type="ECO:0008006" key="5">
    <source>
        <dbReference type="Google" id="ProtNLM"/>
    </source>
</evidence>
<dbReference type="Gene3D" id="3.40.50.880">
    <property type="match status" value="1"/>
</dbReference>
<organism evidence="3 4">
    <name type="scientific">Humisphaera borealis</name>
    <dbReference type="NCBI Taxonomy" id="2807512"/>
    <lineage>
        <taxon>Bacteria</taxon>
        <taxon>Pseudomonadati</taxon>
        <taxon>Planctomycetota</taxon>
        <taxon>Phycisphaerae</taxon>
        <taxon>Tepidisphaerales</taxon>
        <taxon>Tepidisphaeraceae</taxon>
        <taxon>Humisphaera</taxon>
    </lineage>
</organism>
<accession>A0A7M2X3E5</accession>
<feature type="region of interest" description="Disordered" evidence="1">
    <location>
        <begin position="309"/>
        <end position="336"/>
    </location>
</feature>
<sequence length="989" mass="105536">MPSTLPILLQALPVRWQSPWLLPLVLGLGAALTAAVLWYYPGQVRLVRRPWRYVIPLLRLLAFSALAISVARPVALRARPAEDKGALIVLIDRSASMGIADGGRRPADLVSLADALGLLPAGARAESSAAIAAEFEQLQASVGQAIRAQGDLDYARVSGRGIEAAEARVHKGVEESRQLGRLLAARLLGLAGAAEAGPGSPAAVQDKLKPLAELPPADLRGAWIAETRRRLDQAAAAMTRFQDVADRKLYDGNPAVRAVCLELEKRTRLEMAAEAMVRPGGLLSRLGADTPVLLFAFDQSAAAMPSIAPAPASATRPAEPTGEADPEAPASVSAERPPVVWTSTLMPITPVGTTTDIAGALTAALAATEGRPVRGVLVISDGQQVGGSTGNAAAALPPGVPLITVAAAGLQPPRDTAVLDVDSPPAAFVGETILVRARVRGAGGITADPAAVRLTIAGGDDPADLSPAAIEKPGVNAKSTDGSAYAQFAVRIDHPGVTELVVRLPPAEGEVSAENNTVRRWVKVLPERIRVAAYAGSAGWDFQYLRSALGRRDWFAIESGVLDPGRPRVPLSPAQILAQDVLVLYDLPVEALDREQWYAVDRLVTQRGGSLIVVAGPGFNPASFVDQPLASALLPFNLQLEKKPAWRQWPGDRPSIRLTPGPEFLRSDLLRLSDADLANRRWQDLPGAWRVFPVRVPRPGVRTILRDAETNQAVVTEMKPGAGRCFFVGTHETWRWRSKGGDAEQERFWRQFVRYAAEEPYASQTGRLALDIDQVAAAPGMSIHARVRVLPQEATASTRPQVIGDDLRLEVYKVDDTLDRARHRTPSAVPSASVTPSSELRPGAPLLPSPLLAAPEPIRVIRLPGIADGGGRTRVAIGDLPPGHFEVRLAGTSSDLSWPVVPLLIQPSLELEMKNLTGDPDRLRRMAESTGGRLLKLDQLAAVPGLLAAAADQRPRVVEWSLWDSPWLFVFVVGCLGAEWALRKRAGLA</sequence>
<feature type="transmembrane region" description="Helical" evidence="2">
    <location>
        <begin position="20"/>
        <end position="41"/>
    </location>
</feature>
<dbReference type="PANTHER" id="PTHR37947:SF1">
    <property type="entry name" value="BLL2462 PROTEIN"/>
    <property type="match status" value="1"/>
</dbReference>
<evidence type="ECO:0000256" key="1">
    <source>
        <dbReference type="SAM" id="MobiDB-lite"/>
    </source>
</evidence>
<proteinExistence type="predicted"/>
<dbReference type="RefSeq" id="WP_206295576.1">
    <property type="nucleotide sequence ID" value="NZ_CP063458.1"/>
</dbReference>
<protein>
    <recommendedName>
        <fullName evidence="5">VWA domain-containing protein</fullName>
    </recommendedName>
</protein>